<evidence type="ECO:0000256" key="1">
    <source>
        <dbReference type="SAM" id="MobiDB-lite"/>
    </source>
</evidence>
<dbReference type="STRING" id="47427.A0A2H3DG56"/>
<evidence type="ECO:0000313" key="3">
    <source>
        <dbReference type="EMBL" id="PBK86436.1"/>
    </source>
</evidence>
<feature type="region of interest" description="Disordered" evidence="1">
    <location>
        <begin position="94"/>
        <end position="115"/>
    </location>
</feature>
<dbReference type="Proteomes" id="UP000217790">
    <property type="component" value="Unassembled WGS sequence"/>
</dbReference>
<keyword evidence="2" id="KW-0732">Signal</keyword>
<dbReference type="OMA" id="EDALMGH"/>
<reference evidence="4" key="1">
    <citation type="journal article" date="2017" name="Nat. Ecol. Evol.">
        <title>Genome expansion and lineage-specific genetic innovations in the forest pathogenic fungi Armillaria.</title>
        <authorList>
            <person name="Sipos G."/>
            <person name="Prasanna A.N."/>
            <person name="Walter M.C."/>
            <person name="O'Connor E."/>
            <person name="Balint B."/>
            <person name="Krizsan K."/>
            <person name="Kiss B."/>
            <person name="Hess J."/>
            <person name="Varga T."/>
            <person name="Slot J."/>
            <person name="Riley R."/>
            <person name="Boka B."/>
            <person name="Rigling D."/>
            <person name="Barry K."/>
            <person name="Lee J."/>
            <person name="Mihaltcheva S."/>
            <person name="LaButti K."/>
            <person name="Lipzen A."/>
            <person name="Waldron R."/>
            <person name="Moloney N.M."/>
            <person name="Sperisen C."/>
            <person name="Kredics L."/>
            <person name="Vagvoelgyi C."/>
            <person name="Patrignani A."/>
            <person name="Fitzpatrick D."/>
            <person name="Nagy I."/>
            <person name="Doyle S."/>
            <person name="Anderson J.B."/>
            <person name="Grigoriev I.V."/>
            <person name="Gueldener U."/>
            <person name="Muensterkoetter M."/>
            <person name="Nagy L.G."/>
        </authorList>
    </citation>
    <scope>NUCLEOTIDE SEQUENCE [LARGE SCALE GENOMIC DNA]</scope>
    <source>
        <strain evidence="4">Ar21-2</strain>
    </source>
</reference>
<evidence type="ECO:0000256" key="2">
    <source>
        <dbReference type="SAM" id="SignalP"/>
    </source>
</evidence>
<dbReference type="OrthoDB" id="2946666at2759"/>
<feature type="signal peptide" evidence="2">
    <location>
        <begin position="1"/>
        <end position="20"/>
    </location>
</feature>
<dbReference type="InParanoid" id="A0A2H3DG56"/>
<keyword evidence="4" id="KW-1185">Reference proteome</keyword>
<dbReference type="EMBL" id="KZ293684">
    <property type="protein sequence ID" value="PBK86436.1"/>
    <property type="molecule type" value="Genomic_DNA"/>
</dbReference>
<proteinExistence type="predicted"/>
<accession>A0A2H3DG56</accession>
<gene>
    <name evidence="3" type="ORF">ARMGADRAFT_1086609</name>
</gene>
<protein>
    <submittedName>
        <fullName evidence="3">Uncharacterized protein</fullName>
    </submittedName>
</protein>
<dbReference type="AlphaFoldDB" id="A0A2H3DG56"/>
<name>A0A2H3DG56_ARMGA</name>
<feature type="chain" id="PRO_5013581311" evidence="2">
    <location>
        <begin position="21"/>
        <end position="375"/>
    </location>
</feature>
<organism evidence="3 4">
    <name type="scientific">Armillaria gallica</name>
    <name type="common">Bulbous honey fungus</name>
    <name type="synonym">Armillaria bulbosa</name>
    <dbReference type="NCBI Taxonomy" id="47427"/>
    <lineage>
        <taxon>Eukaryota</taxon>
        <taxon>Fungi</taxon>
        <taxon>Dikarya</taxon>
        <taxon>Basidiomycota</taxon>
        <taxon>Agaricomycotina</taxon>
        <taxon>Agaricomycetes</taxon>
        <taxon>Agaricomycetidae</taxon>
        <taxon>Agaricales</taxon>
        <taxon>Marasmiineae</taxon>
        <taxon>Physalacriaceae</taxon>
        <taxon>Armillaria</taxon>
    </lineage>
</organism>
<sequence>MSSALVFLRFLITSPDSVSANGTITERVISRADLLEIAPDREDALMGHSTTEELRQTLRLHSTSAQFLHSYQRHDVMKLPRKSVRTSVFLDPSMSDASLPANSPNQGSRRRVLSASATTDVTTDIRNRVVTDYHGNASDLCSLRLSTKDKLISPRPLGATHILVIVDATEVSETVSRKRTAAPALSVQMPINDLLFKLSAPNLSKEPKLPRRINQELPRVGIRVPHIETFCILISYVHTRDRTEMMRAALPQWIGDILQQRIYRLAVPAHVKLKEKKRGNLLRRLSRGSMSAGSFPEPLAPERKRLLDEVSGEIAEASRESDAFGRDIVEAAARLNALRDNLTFLGFYEKSLWAELNDCSGALVRAIRLNARVGR</sequence>
<evidence type="ECO:0000313" key="4">
    <source>
        <dbReference type="Proteomes" id="UP000217790"/>
    </source>
</evidence>